<sequence>MNESVIIEQAKKYDSFYLYDENVIIEQIENLKHNFYGVHFLYSVKANPNPMIVKTILKKGFGVDVSSVAEVSMGIENGLCKDEIYYSAPGKTANDIEKTIESSILIADSISEIELINGIAKRIGIIAEIGIRINPNFSFDGDVGQSSKFGIDEDLFFEWILYKKKYANIRIIGVHVHIGSQQLDTEIMIEYYKNMFRLIETVQKALGRKLKFVNMGSGIGIQYAATDKLLDIEKLGAYIKNKLHKFHTDSCNTKIIIETGRYVVGRAGIYVTKVLDRKISHGVNFVILKNTMNGFFRLSLSQLVAKYAKTTNPINSEPLFTHYHISDFIVLGKDTPTEKVTLVGNLCTVTDIVAENIELPKLKRGDVVVMTNAGSYGATLSPMQFSSQEYPVELFLTQNGSVVV</sequence>
<dbReference type="InterPro" id="IPR029066">
    <property type="entry name" value="PLP-binding_barrel"/>
</dbReference>
<dbReference type="Gene3D" id="3.20.20.10">
    <property type="entry name" value="Alanine racemase"/>
    <property type="match status" value="1"/>
</dbReference>
<dbReference type="Pfam" id="PF00278">
    <property type="entry name" value="Orn_DAP_Arg_deC"/>
    <property type="match status" value="1"/>
</dbReference>
<dbReference type="GO" id="GO:0009089">
    <property type="term" value="P:lysine biosynthetic process via diaminopimelate"/>
    <property type="evidence" value="ECO:0007669"/>
    <property type="project" value="TreeGrafter"/>
</dbReference>
<dbReference type="RefSeq" id="WP_117749890.1">
    <property type="nucleotide sequence ID" value="NZ_QSTL01000025.1"/>
</dbReference>
<organism evidence="7 8">
    <name type="scientific">Bacteroides uniformis</name>
    <dbReference type="NCBI Taxonomy" id="820"/>
    <lineage>
        <taxon>Bacteria</taxon>
        <taxon>Pseudomonadati</taxon>
        <taxon>Bacteroidota</taxon>
        <taxon>Bacteroidia</taxon>
        <taxon>Bacteroidales</taxon>
        <taxon>Bacteroidaceae</taxon>
        <taxon>Bacteroides</taxon>
    </lineage>
</organism>
<comment type="cofactor">
    <cofactor evidence="1 3">
        <name>pyridoxal 5'-phosphate</name>
        <dbReference type="ChEBI" id="CHEBI:597326"/>
    </cofactor>
</comment>
<evidence type="ECO:0000256" key="3">
    <source>
        <dbReference type="PIRSR" id="PIRSR600183-50"/>
    </source>
</evidence>
<dbReference type="EMBL" id="QSTL01000025">
    <property type="protein sequence ID" value="RGM51703.1"/>
    <property type="molecule type" value="Genomic_DNA"/>
</dbReference>
<evidence type="ECO:0000313" key="8">
    <source>
        <dbReference type="Proteomes" id="UP000261295"/>
    </source>
</evidence>
<feature type="domain" description="Orn/DAP/Arg decarboxylase 2 N-terminal" evidence="6">
    <location>
        <begin position="24"/>
        <end position="264"/>
    </location>
</feature>
<dbReference type="InterPro" id="IPR002433">
    <property type="entry name" value="Orn_de-COase"/>
</dbReference>
<dbReference type="SUPFAM" id="SSF50621">
    <property type="entry name" value="Alanine racemase C-terminal domain-like"/>
    <property type="match status" value="1"/>
</dbReference>
<dbReference type="AlphaFoldDB" id="A0A3E4XBB1"/>
<comment type="caution">
    <text evidence="7">The sequence shown here is derived from an EMBL/GenBank/DDBJ whole genome shotgun (WGS) entry which is preliminary data.</text>
</comment>
<evidence type="ECO:0000256" key="1">
    <source>
        <dbReference type="ARBA" id="ARBA00001933"/>
    </source>
</evidence>
<gene>
    <name evidence="7" type="ORF">DXC07_19000</name>
</gene>
<dbReference type="InterPro" id="IPR022644">
    <property type="entry name" value="De-COase2_N"/>
</dbReference>
<reference evidence="7 8" key="1">
    <citation type="submission" date="2018-08" db="EMBL/GenBank/DDBJ databases">
        <title>A genome reference for cultivated species of the human gut microbiota.</title>
        <authorList>
            <person name="Zou Y."/>
            <person name="Xue W."/>
            <person name="Luo G."/>
        </authorList>
    </citation>
    <scope>NUCLEOTIDE SEQUENCE [LARGE SCALE GENOMIC DNA]</scope>
    <source>
        <strain evidence="7 8">OM07-9</strain>
    </source>
</reference>
<dbReference type="GO" id="GO:0008836">
    <property type="term" value="F:diaminopimelate decarboxylase activity"/>
    <property type="evidence" value="ECO:0007669"/>
    <property type="project" value="TreeGrafter"/>
</dbReference>
<dbReference type="PRINTS" id="PR01179">
    <property type="entry name" value="ODADCRBXLASE"/>
</dbReference>
<feature type="domain" description="Orn/DAP/Arg decarboxylase 2 C-terminal" evidence="5">
    <location>
        <begin position="17"/>
        <end position="374"/>
    </location>
</feature>
<name>A0A3E4XBB1_BACUN</name>
<dbReference type="Proteomes" id="UP000261295">
    <property type="component" value="Unassembled WGS sequence"/>
</dbReference>
<feature type="modified residue" description="N6-(pyridoxal phosphate)lysine" evidence="3">
    <location>
        <position position="45"/>
    </location>
</feature>
<protein>
    <submittedName>
        <fullName evidence="7">Diaminopimelate decarboxylase</fullName>
    </submittedName>
</protein>
<evidence type="ECO:0000256" key="2">
    <source>
        <dbReference type="ARBA" id="ARBA00022898"/>
    </source>
</evidence>
<dbReference type="Gene3D" id="2.40.37.10">
    <property type="entry name" value="Lyase, Ornithine Decarboxylase, Chain A, domain 1"/>
    <property type="match status" value="1"/>
</dbReference>
<evidence type="ECO:0000313" key="7">
    <source>
        <dbReference type="EMBL" id="RGM51703.1"/>
    </source>
</evidence>
<dbReference type="InterPro" id="IPR009006">
    <property type="entry name" value="Ala_racemase/Decarboxylase_C"/>
</dbReference>
<dbReference type="InterPro" id="IPR022643">
    <property type="entry name" value="De-COase2_C"/>
</dbReference>
<accession>A0A3E4XBB1</accession>
<evidence type="ECO:0000259" key="5">
    <source>
        <dbReference type="Pfam" id="PF00278"/>
    </source>
</evidence>
<comment type="similarity">
    <text evidence="4">Belongs to the Orn/Lys/Arg decarboxylase class-II family.</text>
</comment>
<proteinExistence type="inferred from homology"/>
<feature type="active site" description="Proton donor" evidence="3">
    <location>
        <position position="347"/>
    </location>
</feature>
<evidence type="ECO:0000259" key="6">
    <source>
        <dbReference type="Pfam" id="PF02784"/>
    </source>
</evidence>
<dbReference type="PANTHER" id="PTHR43727:SF2">
    <property type="entry name" value="GROUP IV DECARBOXYLASE"/>
    <property type="match status" value="1"/>
</dbReference>
<dbReference type="Pfam" id="PF02784">
    <property type="entry name" value="Orn_Arg_deC_N"/>
    <property type="match status" value="1"/>
</dbReference>
<dbReference type="SUPFAM" id="SSF51419">
    <property type="entry name" value="PLP-binding barrel"/>
    <property type="match status" value="1"/>
</dbReference>
<dbReference type="PANTHER" id="PTHR43727">
    <property type="entry name" value="DIAMINOPIMELATE DECARBOXYLASE"/>
    <property type="match status" value="1"/>
</dbReference>
<dbReference type="GO" id="GO:0006596">
    <property type="term" value="P:polyamine biosynthetic process"/>
    <property type="evidence" value="ECO:0007669"/>
    <property type="project" value="InterPro"/>
</dbReference>
<keyword evidence="2 3" id="KW-0663">Pyridoxal phosphate</keyword>
<dbReference type="PRINTS" id="PR01182">
    <property type="entry name" value="ORNDCRBXLASE"/>
</dbReference>
<evidence type="ECO:0000256" key="4">
    <source>
        <dbReference type="RuleBase" id="RU003737"/>
    </source>
</evidence>
<dbReference type="InterPro" id="IPR000183">
    <property type="entry name" value="Orn/DAP/Arg_de-COase"/>
</dbReference>